<evidence type="ECO:0000313" key="1">
    <source>
        <dbReference type="EMBL" id="KAH9313480.1"/>
    </source>
</evidence>
<name>A0AA38G0H4_TAXCH</name>
<accession>A0AA38G0H4</accession>
<protein>
    <submittedName>
        <fullName evidence="1">Uncharacterized protein</fullName>
    </submittedName>
</protein>
<keyword evidence="2" id="KW-1185">Reference proteome</keyword>
<reference evidence="1 2" key="1">
    <citation type="journal article" date="2021" name="Nat. Plants">
        <title>The Taxus genome provides insights into paclitaxel biosynthesis.</title>
        <authorList>
            <person name="Xiong X."/>
            <person name="Gou J."/>
            <person name="Liao Q."/>
            <person name="Li Y."/>
            <person name="Zhou Q."/>
            <person name="Bi G."/>
            <person name="Li C."/>
            <person name="Du R."/>
            <person name="Wang X."/>
            <person name="Sun T."/>
            <person name="Guo L."/>
            <person name="Liang H."/>
            <person name="Lu P."/>
            <person name="Wu Y."/>
            <person name="Zhang Z."/>
            <person name="Ro D.K."/>
            <person name="Shang Y."/>
            <person name="Huang S."/>
            <person name="Yan J."/>
        </authorList>
    </citation>
    <scope>NUCLEOTIDE SEQUENCE [LARGE SCALE GENOMIC DNA]</scope>
    <source>
        <strain evidence="1">Ta-2019</strain>
    </source>
</reference>
<feature type="non-terminal residue" evidence="1">
    <location>
        <position position="80"/>
    </location>
</feature>
<dbReference type="EMBL" id="JAHRHJ020000006">
    <property type="protein sequence ID" value="KAH9313480.1"/>
    <property type="molecule type" value="Genomic_DNA"/>
</dbReference>
<sequence length="80" mass="9048">MPSDLEDIAVFLKMGVVPFGMKALEKKKLDIRIAPYMLISGDLYKMGHDEIICQCMLEHERIIIMEEAHGGIARAHYTGN</sequence>
<evidence type="ECO:0000313" key="2">
    <source>
        <dbReference type="Proteomes" id="UP000824469"/>
    </source>
</evidence>
<dbReference type="AlphaFoldDB" id="A0AA38G0H4"/>
<dbReference type="Proteomes" id="UP000824469">
    <property type="component" value="Unassembled WGS sequence"/>
</dbReference>
<comment type="caution">
    <text evidence="1">The sequence shown here is derived from an EMBL/GenBank/DDBJ whole genome shotgun (WGS) entry which is preliminary data.</text>
</comment>
<gene>
    <name evidence="1" type="ORF">KI387_044599</name>
</gene>
<proteinExistence type="predicted"/>
<organism evidence="1 2">
    <name type="scientific">Taxus chinensis</name>
    <name type="common">Chinese yew</name>
    <name type="synonym">Taxus wallichiana var. chinensis</name>
    <dbReference type="NCBI Taxonomy" id="29808"/>
    <lineage>
        <taxon>Eukaryota</taxon>
        <taxon>Viridiplantae</taxon>
        <taxon>Streptophyta</taxon>
        <taxon>Embryophyta</taxon>
        <taxon>Tracheophyta</taxon>
        <taxon>Spermatophyta</taxon>
        <taxon>Pinopsida</taxon>
        <taxon>Pinidae</taxon>
        <taxon>Conifers II</taxon>
        <taxon>Cupressales</taxon>
        <taxon>Taxaceae</taxon>
        <taxon>Taxus</taxon>
    </lineage>
</organism>